<dbReference type="Proteomes" id="UP000322699">
    <property type="component" value="Unassembled WGS sequence"/>
</dbReference>
<dbReference type="GO" id="GO:0022904">
    <property type="term" value="P:respiratory electron transport chain"/>
    <property type="evidence" value="ECO:0007669"/>
    <property type="project" value="InterPro"/>
</dbReference>
<comment type="cofactor">
    <cofactor evidence="16 17">
        <name>FMN</name>
        <dbReference type="ChEBI" id="CHEBI:58210"/>
    </cofactor>
</comment>
<dbReference type="NCBIfam" id="TIGR01937">
    <property type="entry name" value="nqrB"/>
    <property type="match status" value="1"/>
</dbReference>
<evidence type="ECO:0000256" key="11">
    <source>
        <dbReference type="ARBA" id="ARBA00023053"/>
    </source>
</evidence>
<keyword evidence="12 16" id="KW-0406">Ion transport</keyword>
<organism evidence="18 19">
    <name type="scientific">Rubripirellula obstinata</name>
    <dbReference type="NCBI Taxonomy" id="406547"/>
    <lineage>
        <taxon>Bacteria</taxon>
        <taxon>Pseudomonadati</taxon>
        <taxon>Planctomycetota</taxon>
        <taxon>Planctomycetia</taxon>
        <taxon>Pirellulales</taxon>
        <taxon>Pirellulaceae</taxon>
        <taxon>Rubripirellula</taxon>
    </lineage>
</organism>
<protein>
    <recommendedName>
        <fullName evidence="16">Na(+)-translocating NADH-quinone reductase subunit B</fullName>
        <shortName evidence="16">Na(+)-NQR subunit B</shortName>
        <shortName evidence="16">Na(+)-translocating NQR subunit B</shortName>
        <ecNumber evidence="16">7.2.1.1</ecNumber>
    </recommendedName>
    <alternativeName>
        <fullName evidence="16">NQR complex subunit B</fullName>
    </alternativeName>
    <alternativeName>
        <fullName evidence="16">NQR-1 subunit B</fullName>
    </alternativeName>
</protein>
<keyword evidence="14 16" id="KW-0472">Membrane</keyword>
<feature type="transmembrane region" description="Helical" evidence="16">
    <location>
        <begin position="345"/>
        <end position="363"/>
    </location>
</feature>
<keyword evidence="2 16" id="KW-1003">Cell membrane</keyword>
<evidence type="ECO:0000256" key="8">
    <source>
        <dbReference type="ARBA" id="ARBA00022967"/>
    </source>
</evidence>
<dbReference type="PANTHER" id="PTHR30578:SF1">
    <property type="entry name" value="NA(+)-TRANSLOCATING NADH-QUINONE REDUCTASE SUBUNIT B"/>
    <property type="match status" value="1"/>
</dbReference>
<feature type="transmembrane region" description="Helical" evidence="16">
    <location>
        <begin position="311"/>
        <end position="333"/>
    </location>
</feature>
<comment type="similarity">
    <text evidence="16">Belongs to the NqrB/RnfD family.</text>
</comment>
<dbReference type="NCBIfam" id="NF003756">
    <property type="entry name" value="PRK05349.1"/>
    <property type="match status" value="1"/>
</dbReference>
<keyword evidence="4 16" id="KW-0597">Phosphoprotein</keyword>
<dbReference type="InterPro" id="IPR004338">
    <property type="entry name" value="NqrB/RnfD"/>
</dbReference>
<dbReference type="OrthoDB" id="9776359at2"/>
<dbReference type="GO" id="GO:0005886">
    <property type="term" value="C:plasma membrane"/>
    <property type="evidence" value="ECO:0007669"/>
    <property type="project" value="UniProtKB-SubCell"/>
</dbReference>
<keyword evidence="11 16" id="KW-0915">Sodium</keyword>
<proteinExistence type="inferred from homology"/>
<feature type="modified residue" description="FMN phosphoryl threonine" evidence="16 17">
    <location>
        <position position="233"/>
    </location>
</feature>
<keyword evidence="5 16" id="KW-0285">Flavoprotein</keyword>
<evidence type="ECO:0000256" key="17">
    <source>
        <dbReference type="PIRSR" id="PIRSR016055-50"/>
    </source>
</evidence>
<evidence type="ECO:0000256" key="14">
    <source>
        <dbReference type="ARBA" id="ARBA00023136"/>
    </source>
</evidence>
<evidence type="ECO:0000256" key="2">
    <source>
        <dbReference type="ARBA" id="ARBA00022475"/>
    </source>
</evidence>
<evidence type="ECO:0000256" key="10">
    <source>
        <dbReference type="ARBA" id="ARBA00023027"/>
    </source>
</evidence>
<feature type="transmembrane region" description="Helical" evidence="16">
    <location>
        <begin position="399"/>
        <end position="419"/>
    </location>
</feature>
<keyword evidence="1 16" id="KW-0813">Transport</keyword>
<dbReference type="InterPro" id="IPR010966">
    <property type="entry name" value="NqrB"/>
</dbReference>
<dbReference type="EC" id="7.2.1.1" evidence="16"/>
<dbReference type="PIRSF" id="PIRSF016055">
    <property type="entry name" value="NADH-UbQ_OxRdtase_B_su"/>
    <property type="match status" value="1"/>
</dbReference>
<evidence type="ECO:0000256" key="5">
    <source>
        <dbReference type="ARBA" id="ARBA00022630"/>
    </source>
</evidence>
<keyword evidence="6 16" id="KW-0288">FMN</keyword>
<feature type="transmembrane region" description="Helical" evidence="16">
    <location>
        <begin position="278"/>
        <end position="304"/>
    </location>
</feature>
<dbReference type="PANTHER" id="PTHR30578">
    <property type="entry name" value="ELECTRON TRANSPORT COMPLEX PROTEIN RNFD"/>
    <property type="match status" value="1"/>
</dbReference>
<keyword evidence="13 16" id="KW-0830">Ubiquinone</keyword>
<keyword evidence="18" id="KW-0560">Oxidoreductase</keyword>
<keyword evidence="9 16" id="KW-1133">Transmembrane helix</keyword>
<comment type="caution">
    <text evidence="18">The sequence shown here is derived from an EMBL/GenBank/DDBJ whole genome shotgun (WGS) entry which is preliminary data.</text>
</comment>
<gene>
    <name evidence="16 18" type="primary">nqrB</name>
    <name evidence="18" type="ORF">LF1_15120</name>
</gene>
<evidence type="ECO:0000256" key="13">
    <source>
        <dbReference type="ARBA" id="ARBA00023075"/>
    </source>
</evidence>
<keyword evidence="7 16" id="KW-0812">Transmembrane</keyword>
<dbReference type="GO" id="GO:0010181">
    <property type="term" value="F:FMN binding"/>
    <property type="evidence" value="ECO:0007669"/>
    <property type="project" value="InterPro"/>
</dbReference>
<dbReference type="GO" id="GO:0006814">
    <property type="term" value="P:sodium ion transport"/>
    <property type="evidence" value="ECO:0007669"/>
    <property type="project" value="UniProtKB-UniRule"/>
</dbReference>
<accession>A0A5B1CCY1</accession>
<evidence type="ECO:0000256" key="16">
    <source>
        <dbReference type="HAMAP-Rule" id="MF_00426"/>
    </source>
</evidence>
<evidence type="ECO:0000256" key="1">
    <source>
        <dbReference type="ARBA" id="ARBA00022448"/>
    </source>
</evidence>
<dbReference type="RefSeq" id="WP_068260416.1">
    <property type="nucleotide sequence ID" value="NZ_LWSK01000016.1"/>
</dbReference>
<feature type="transmembrane region" description="Helical" evidence="16">
    <location>
        <begin position="116"/>
        <end position="140"/>
    </location>
</feature>
<evidence type="ECO:0000256" key="4">
    <source>
        <dbReference type="ARBA" id="ARBA00022553"/>
    </source>
</evidence>
<dbReference type="Pfam" id="PF03116">
    <property type="entry name" value="NQR2_RnfD_RnfE"/>
    <property type="match status" value="1"/>
</dbReference>
<dbReference type="EMBL" id="VRLW01000001">
    <property type="protein sequence ID" value="KAA1258987.1"/>
    <property type="molecule type" value="Genomic_DNA"/>
</dbReference>
<dbReference type="HAMAP" id="MF_00426">
    <property type="entry name" value="NqrB"/>
    <property type="match status" value="1"/>
</dbReference>
<comment type="subcellular location">
    <subcellularLocation>
        <location evidence="16">Cell membrane</location>
        <topology evidence="16">Multi-pass membrane protein</topology>
    </subcellularLocation>
</comment>
<keyword evidence="10 16" id="KW-0520">NAD</keyword>
<evidence type="ECO:0000256" key="6">
    <source>
        <dbReference type="ARBA" id="ARBA00022643"/>
    </source>
</evidence>
<keyword evidence="3" id="KW-0997">Cell inner membrane</keyword>
<evidence type="ECO:0000256" key="9">
    <source>
        <dbReference type="ARBA" id="ARBA00022989"/>
    </source>
</evidence>
<evidence type="ECO:0000256" key="3">
    <source>
        <dbReference type="ARBA" id="ARBA00022519"/>
    </source>
</evidence>
<keyword evidence="19" id="KW-1185">Reference proteome</keyword>
<comment type="subunit">
    <text evidence="16">Composed of six subunits; NqrA, NqrB, NqrC, NqrD, NqrE and NqrF.</text>
</comment>
<comment type="function">
    <text evidence="16">NQR complex catalyzes the reduction of ubiquinone-1 to ubiquinol by two successive reactions, coupled with the transport of Na(+) ions from the cytoplasm to the periplasm. NqrA to NqrE are probably involved in the second step, the conversion of ubisemiquinone to ubiquinol.</text>
</comment>
<feature type="transmembrane region" description="Helical" evidence="16">
    <location>
        <begin position="57"/>
        <end position="76"/>
    </location>
</feature>
<evidence type="ECO:0000313" key="18">
    <source>
        <dbReference type="EMBL" id="KAA1258987.1"/>
    </source>
</evidence>
<evidence type="ECO:0000256" key="7">
    <source>
        <dbReference type="ARBA" id="ARBA00022692"/>
    </source>
</evidence>
<feature type="transmembrane region" description="Helical" evidence="16">
    <location>
        <begin position="161"/>
        <end position="187"/>
    </location>
</feature>
<keyword evidence="8 16" id="KW-1278">Translocase</keyword>
<name>A0A5B1CCY1_9BACT</name>
<evidence type="ECO:0000256" key="15">
    <source>
        <dbReference type="ARBA" id="ARBA00023201"/>
    </source>
</evidence>
<sequence precursor="true">MKPLRDLLDKVHPLFVKDGPLSAAYPVYEATDTFLYTPGEVTHGATHVRDAIDLKRMMITVVLALVPVTLFGMWNVGHLANQAMAEGLAAGVTPDQDWHHAIYTSLGFSYDPGNHIANFIFGAIFFLPVYIVCMFVGGHIEMIFSVLRGHEINEGFLVTGLLFPLTLPASIPLWQVALGIAFGVIVAKEVFGGTGRNFLNVALTSRAFLYFAYAGQISGDRVWTAVDGYSGATALGQLALAEDGSDAIASLGSIQHTLGVGMAEQATWTDSITWMDAFLGNIQGCFGETSALLCIVGAAILIFAGVGSWKIMAGVVLGSVVTSALMMGTYTSGAEGGNAMFSIGPHWHLVIGGLAFGLVFMATDPVSASMTDKGKWVYGFLIGFMTILIRVVNPAYPEGIMLAILFGNVFAPLIDWFVVQMNVRRRAARYATT</sequence>
<comment type="catalytic activity">
    <reaction evidence="16">
        <text>a ubiquinone + n Na(+)(in) + NADH + H(+) = a ubiquinol + n Na(+)(out) + NAD(+)</text>
        <dbReference type="Rhea" id="RHEA:47748"/>
        <dbReference type="Rhea" id="RHEA-COMP:9565"/>
        <dbReference type="Rhea" id="RHEA-COMP:9566"/>
        <dbReference type="ChEBI" id="CHEBI:15378"/>
        <dbReference type="ChEBI" id="CHEBI:16389"/>
        <dbReference type="ChEBI" id="CHEBI:17976"/>
        <dbReference type="ChEBI" id="CHEBI:29101"/>
        <dbReference type="ChEBI" id="CHEBI:57540"/>
        <dbReference type="ChEBI" id="CHEBI:57945"/>
        <dbReference type="EC" id="7.2.1.1"/>
    </reaction>
</comment>
<evidence type="ECO:0000313" key="19">
    <source>
        <dbReference type="Proteomes" id="UP000322699"/>
    </source>
</evidence>
<reference evidence="18 19" key="1">
    <citation type="submission" date="2019-08" db="EMBL/GenBank/DDBJ databases">
        <title>Deep-cultivation of Planctomycetes and their phenomic and genomic characterization uncovers novel biology.</title>
        <authorList>
            <person name="Wiegand S."/>
            <person name="Jogler M."/>
            <person name="Boedeker C."/>
            <person name="Pinto D."/>
            <person name="Vollmers J."/>
            <person name="Rivas-Marin E."/>
            <person name="Kohn T."/>
            <person name="Peeters S.H."/>
            <person name="Heuer A."/>
            <person name="Rast P."/>
            <person name="Oberbeckmann S."/>
            <person name="Bunk B."/>
            <person name="Jeske O."/>
            <person name="Meyerdierks A."/>
            <person name="Storesund J.E."/>
            <person name="Kallscheuer N."/>
            <person name="Luecker S."/>
            <person name="Lage O.M."/>
            <person name="Pohl T."/>
            <person name="Merkel B.J."/>
            <person name="Hornburger P."/>
            <person name="Mueller R.-W."/>
            <person name="Bruemmer F."/>
            <person name="Labrenz M."/>
            <person name="Spormann A.M."/>
            <person name="Op Den Camp H."/>
            <person name="Overmann J."/>
            <person name="Amann R."/>
            <person name="Jetten M.S.M."/>
            <person name="Mascher T."/>
            <person name="Medema M.H."/>
            <person name="Devos D.P."/>
            <person name="Kaster A.-K."/>
            <person name="Ovreas L."/>
            <person name="Rohde M."/>
            <person name="Galperin M.Y."/>
            <person name="Jogler C."/>
        </authorList>
    </citation>
    <scope>NUCLEOTIDE SEQUENCE [LARGE SCALE GENOMIC DNA]</scope>
    <source>
        <strain evidence="18 19">LF1</strain>
    </source>
</reference>
<dbReference type="AlphaFoldDB" id="A0A5B1CCY1"/>
<evidence type="ECO:0000256" key="12">
    <source>
        <dbReference type="ARBA" id="ARBA00023065"/>
    </source>
</evidence>
<dbReference type="GO" id="GO:0016655">
    <property type="term" value="F:oxidoreductase activity, acting on NAD(P)H, quinone or similar compound as acceptor"/>
    <property type="evidence" value="ECO:0007669"/>
    <property type="project" value="UniProtKB-UniRule"/>
</dbReference>
<dbReference type="GO" id="GO:0055085">
    <property type="term" value="P:transmembrane transport"/>
    <property type="evidence" value="ECO:0007669"/>
    <property type="project" value="InterPro"/>
</dbReference>
<keyword evidence="15 16" id="KW-0739">Sodium transport</keyword>
<feature type="transmembrane region" description="Helical" evidence="16">
    <location>
        <begin position="375"/>
        <end position="393"/>
    </location>
</feature>